<feature type="domain" description="AAA+ ATPase" evidence="9">
    <location>
        <begin position="1397"/>
        <end position="1538"/>
    </location>
</feature>
<dbReference type="FunFam" id="3.40.50.300:FF:001091">
    <property type="entry name" value="Probable disease resistance protein At1g61300"/>
    <property type="match status" value="2"/>
</dbReference>
<dbReference type="Pfam" id="PF23247">
    <property type="entry name" value="LRR_RPS2"/>
    <property type="match status" value="3"/>
</dbReference>
<evidence type="ECO:0000313" key="10">
    <source>
        <dbReference type="EMBL" id="KAF5944293.1"/>
    </source>
</evidence>
<evidence type="ECO:0000256" key="6">
    <source>
        <dbReference type="ARBA" id="ARBA00022840"/>
    </source>
</evidence>
<dbReference type="SUPFAM" id="SSF52540">
    <property type="entry name" value="P-loop containing nucleoside triphosphate hydrolases"/>
    <property type="match status" value="2"/>
</dbReference>
<feature type="coiled-coil region" evidence="7">
    <location>
        <begin position="1259"/>
        <end position="1286"/>
    </location>
</feature>
<evidence type="ECO:0000259" key="9">
    <source>
        <dbReference type="SMART" id="SM00382"/>
    </source>
</evidence>
<sequence>MAMAFCDALISIGGKVVELLVEPVGRQFDYVFYRVKYIEDLRDQVNKLEAQRNDVLDSIDAAKRNRGEILEIVKNWIDEVNGFILEAKEFLEGGTNVNQKCFNGWFPDLVTRRRLGKAAKNKAEEAKKLQKDGNFPSVSNPAAPLGIESKPSEQLVPYASRVLAMTNVMKALSDDNINFIGIHGIGGVGKTTLVTEIAKKAKSDKLFDDAVMAVVSQNPDIKKIQGQIASWLGFTELNNKENEIERATMLCAKLKDVKKILVILDDVWAKLNLADMGIPFGNDHPGCKIVITTRREQVCRTMGNEWEKTKIVWLDVLPEQDSWDLFGKNVGDVVTSSPLNDVAREVCKECGGLPIAVVTVAKAMKGKSNLEEWKNAAQELKKSVPTNIEGVDQLVYKSLRLSYDYLQDEEAKHCFLLCSLFPEDHDIVVEDLVRYGMGLKLFQNVDTVQEARSRAKLVINNLIASCLLLAGYKQGSIKMHDVVRDVAIFIGSKKYFVRAGRNLKDWPNMDSLDQYIGISLIRNQISNLPEVLECPKLQILLLQDNKTAWSCSNEFFSGMNALTVLDLSKQPFYNIRNPIRSPDAFNNQTCLRTLVLDGITFGDPKFLGQLKTLEVLSLRRVVFFKAPNAIRELTNLRLLDMTESRHEFPIPATMVLPLFHLEELYLFHITYSRSIGYPAVEVVAALRSLPLLKMLTISIPDIAYIPKDFVFPELECFIIVIGKLSSWALPPNYSPNYLGLGNLVRTMVNWSKWLKMVLKRATRLRIDNCSELEYLINTEEWGISSQAQSRDLQFLFNLEELELWSLGSFKGICAASALTTSSWVCFPKLRSLTVLICPSLSTVLLPFNLLQRLQHLEELGVGFCEKLEQVFDFGFEGEGMKLLSSRQHVELSNLRDMKVVECGKLKYVFQPSIAQALHQLEELSVVDCEEMEEIVVAKQNEGHEEEERVNYKMEFKSLKALYLAGLPNLSGFCTGGDDFPFEWPSLEQLMVKECPKMKTFAATTSGSTPKLKEVELDGSGIPLQGMDLNQRFFVVLDSDSDDFAEKDGPVELQEREVTRLRSEKGSRSWIGIETGIETETGRVEARGGDEIMNTGFAQALSIEHGRLPCYCAIPALLYLNLSRCNLSDDGSWRINSRKDMENYCFGKVLSHTDITYTLEIPNWAADLPEDNDAVMPVWDQGGRYWELLFKKYETASAYSIVDAVYASVHRRSDAVAKAASNMAMAFCDALISIGGKVVELLVEPVGRQFDYVFYRVKYIEDLRDQVNKLEAQRNDVLDSIDAAKRNRGEILEIVKNWIDEVNGFILEAKEFLEGGTNVNQKCFNGWFPDLVTRRRLGKAAKNKAEEAKKLQKDGNFPSVSNPAAPLGIESKPSEQLVPYASRDLAMTNVMKALSDDNINFIGIHGIGGVGKTTLVTEIAKKAKSDKLFDDAVMAVVSQNPDIKKIQGQIASWLGFTELNNKENEIERATMLCAKLKDVKKILVILDDVWAKLNLADVGIPFGNDHPGCKIVITTRREQVCRTMGHEWEKTKIVWLDVLPEQDSWDLFGKNVGDVVASSALNDVAREVCKECGGLPIAVVTVAKAMKGKSNLEEWKNAAQELKKSVPTNIEGVDQLVYKSLRLSYDYLQDEEAKHCFLLCSLFPEDHDIVVEDLVRYGMGLKLFQNVDTVQEARSRAKLVINNLIASCLLLAEQGMNALTVLDLSKQPFYNIRNPIRSPDAFNNQTCLRTLVLDGITFGDPKFLGQLKTLEVLSLRRVVFFKAPNAIRELTNLRLLDMTESRHEFPIPATMVLPLFHLEELYLFHITYSRSIGYPAVEVVAALRSLPLLKMLTISIPDIAYIPKDFVFPELECFIIVIGKLSSWALPPNYSPNYLGLGNLVRTMVNWSKWLKMVLKRATRLRIDNCSELEYLINTEEWGISSQAQPRDLQLLFNLEELELRSLDSFKGICAASALTTSSWVCFPKLRSLIVSHCPSLSTVLLPFNLLQRLQHLENLSVKGCEKLEQVLDFGSEGEGMKLLSSLRHLALGHLPRLKHILNCSSRQHVQLGNLRSMNVNSCGKLKYVFQPSIAQALHQLEELIVFECEEMEEIVAAKQNEGQQEEEERVDYKMEFKSLKQLYLWRLPNLSGFCTGGDDFPFEWPSLVYLQVEECPKMKTFAATTSGSTPKLKEVEVELDRSVIPLQGMDLNQFVQTHIISNPPN</sequence>
<dbReference type="GO" id="GO:0005524">
    <property type="term" value="F:ATP binding"/>
    <property type="evidence" value="ECO:0007669"/>
    <property type="project" value="UniProtKB-KW"/>
</dbReference>
<dbReference type="InterPro" id="IPR050905">
    <property type="entry name" value="Plant_NBS-LRR"/>
</dbReference>
<dbReference type="FunFam" id="1.10.10.10:FF:000322">
    <property type="entry name" value="Probable disease resistance protein At1g63360"/>
    <property type="match status" value="1"/>
</dbReference>
<dbReference type="Proteomes" id="UP000593564">
    <property type="component" value="Unassembled WGS sequence"/>
</dbReference>
<dbReference type="Gene3D" id="1.10.10.10">
    <property type="entry name" value="Winged helix-like DNA-binding domain superfamily/Winged helix DNA-binding domain"/>
    <property type="match status" value="1"/>
</dbReference>
<dbReference type="PANTHER" id="PTHR33463">
    <property type="entry name" value="NB-ARC DOMAIN-CONTAINING PROTEIN-RELATED"/>
    <property type="match status" value="1"/>
</dbReference>
<dbReference type="InterPro" id="IPR036388">
    <property type="entry name" value="WH-like_DNA-bd_sf"/>
</dbReference>
<dbReference type="Gene3D" id="3.40.50.300">
    <property type="entry name" value="P-loop containing nucleotide triphosphate hydrolases"/>
    <property type="match status" value="2"/>
</dbReference>
<name>A0A7J7GU45_CAMSI</name>
<evidence type="ECO:0000256" key="2">
    <source>
        <dbReference type="ARBA" id="ARBA00022614"/>
    </source>
</evidence>
<keyword evidence="11" id="KW-1185">Reference proteome</keyword>
<comment type="caution">
    <text evidence="10">The sequence shown here is derived from an EMBL/GenBank/DDBJ whole genome shotgun (WGS) entry which is preliminary data.</text>
</comment>
<dbReference type="SUPFAM" id="SSF52058">
    <property type="entry name" value="L domain-like"/>
    <property type="match status" value="2"/>
</dbReference>
<proteinExistence type="inferred from homology"/>
<dbReference type="Gene3D" id="3.80.10.10">
    <property type="entry name" value="Ribonuclease Inhibitor"/>
    <property type="match status" value="3"/>
</dbReference>
<keyword evidence="5" id="KW-0611">Plant defense</keyword>
<dbReference type="InterPro" id="IPR027417">
    <property type="entry name" value="P-loop_NTPase"/>
</dbReference>
<organism evidence="10 11">
    <name type="scientific">Camellia sinensis</name>
    <name type="common">Tea plant</name>
    <name type="synonym">Thea sinensis</name>
    <dbReference type="NCBI Taxonomy" id="4442"/>
    <lineage>
        <taxon>Eukaryota</taxon>
        <taxon>Viridiplantae</taxon>
        <taxon>Streptophyta</taxon>
        <taxon>Embryophyta</taxon>
        <taxon>Tracheophyta</taxon>
        <taxon>Spermatophyta</taxon>
        <taxon>Magnoliopsida</taxon>
        <taxon>eudicotyledons</taxon>
        <taxon>Gunneridae</taxon>
        <taxon>Pentapetalae</taxon>
        <taxon>asterids</taxon>
        <taxon>Ericales</taxon>
        <taxon>Theaceae</taxon>
        <taxon>Camellia</taxon>
    </lineage>
</organism>
<dbReference type="GO" id="GO:0051607">
    <property type="term" value="P:defense response to virus"/>
    <property type="evidence" value="ECO:0007669"/>
    <property type="project" value="UniProtKB-ARBA"/>
</dbReference>
<evidence type="ECO:0000256" key="8">
    <source>
        <dbReference type="SAM" id="MobiDB-lite"/>
    </source>
</evidence>
<comment type="similarity">
    <text evidence="1">Belongs to the disease resistance NB-LRR family.</text>
</comment>
<dbReference type="InterPro" id="IPR057135">
    <property type="entry name" value="At4g27190-like_LRR"/>
</dbReference>
<dbReference type="Gene3D" id="1.10.8.430">
    <property type="entry name" value="Helical domain of apoptotic protease-activating factors"/>
    <property type="match status" value="2"/>
</dbReference>
<keyword evidence="6" id="KW-0067">ATP-binding</keyword>
<dbReference type="InterPro" id="IPR002182">
    <property type="entry name" value="NB-ARC"/>
</dbReference>
<protein>
    <recommendedName>
        <fullName evidence="9">AAA+ ATPase domain-containing protein</fullName>
    </recommendedName>
</protein>
<evidence type="ECO:0000256" key="4">
    <source>
        <dbReference type="ARBA" id="ARBA00022741"/>
    </source>
</evidence>
<keyword evidence="3" id="KW-0677">Repeat</keyword>
<dbReference type="SMART" id="SM00382">
    <property type="entry name" value="AAA"/>
    <property type="match status" value="2"/>
</dbReference>
<evidence type="ECO:0000256" key="1">
    <source>
        <dbReference type="ARBA" id="ARBA00008894"/>
    </source>
</evidence>
<dbReference type="PRINTS" id="PR00364">
    <property type="entry name" value="DISEASERSIST"/>
</dbReference>
<dbReference type="InterPro" id="IPR042197">
    <property type="entry name" value="Apaf_helical"/>
</dbReference>
<feature type="region of interest" description="Disordered" evidence="8">
    <location>
        <begin position="1347"/>
        <end position="1369"/>
    </location>
</feature>
<evidence type="ECO:0000256" key="5">
    <source>
        <dbReference type="ARBA" id="ARBA00022821"/>
    </source>
</evidence>
<keyword evidence="2" id="KW-0433">Leucine-rich repeat</keyword>
<keyword evidence="4" id="KW-0547">Nucleotide-binding</keyword>
<accession>A0A7J7GU45</accession>
<evidence type="ECO:0000313" key="11">
    <source>
        <dbReference type="Proteomes" id="UP000593564"/>
    </source>
</evidence>
<dbReference type="SUPFAM" id="SSF52047">
    <property type="entry name" value="RNI-like"/>
    <property type="match status" value="1"/>
</dbReference>
<dbReference type="InterPro" id="IPR003593">
    <property type="entry name" value="AAA+_ATPase"/>
</dbReference>
<dbReference type="InterPro" id="IPR032675">
    <property type="entry name" value="LRR_dom_sf"/>
</dbReference>
<evidence type="ECO:0000256" key="3">
    <source>
        <dbReference type="ARBA" id="ARBA00022737"/>
    </source>
</evidence>
<dbReference type="PANTHER" id="PTHR33463:SF198">
    <property type="entry name" value="RPP4C3"/>
    <property type="match status" value="1"/>
</dbReference>
<keyword evidence="7" id="KW-0175">Coiled coil</keyword>
<feature type="domain" description="AAA+ ATPase" evidence="9">
    <location>
        <begin position="176"/>
        <end position="317"/>
    </location>
</feature>
<dbReference type="Pfam" id="PF00931">
    <property type="entry name" value="NB-ARC"/>
    <property type="match status" value="2"/>
</dbReference>
<dbReference type="EMBL" id="JACBKZ010000008">
    <property type="protein sequence ID" value="KAF5944293.1"/>
    <property type="molecule type" value="Genomic_DNA"/>
</dbReference>
<evidence type="ECO:0000256" key="7">
    <source>
        <dbReference type="SAM" id="Coils"/>
    </source>
</evidence>
<dbReference type="GO" id="GO:0043531">
    <property type="term" value="F:ADP binding"/>
    <property type="evidence" value="ECO:0007669"/>
    <property type="project" value="InterPro"/>
</dbReference>
<reference evidence="11" key="1">
    <citation type="journal article" date="2020" name="Nat. Commun.">
        <title>Genome assembly of wild tea tree DASZ reveals pedigree and selection history of tea varieties.</title>
        <authorList>
            <person name="Zhang W."/>
            <person name="Zhang Y."/>
            <person name="Qiu H."/>
            <person name="Guo Y."/>
            <person name="Wan H."/>
            <person name="Zhang X."/>
            <person name="Scossa F."/>
            <person name="Alseekh S."/>
            <person name="Zhang Q."/>
            <person name="Wang P."/>
            <person name="Xu L."/>
            <person name="Schmidt M.H."/>
            <person name="Jia X."/>
            <person name="Li D."/>
            <person name="Zhu A."/>
            <person name="Guo F."/>
            <person name="Chen W."/>
            <person name="Ni D."/>
            <person name="Usadel B."/>
            <person name="Fernie A.R."/>
            <person name="Wen W."/>
        </authorList>
    </citation>
    <scope>NUCLEOTIDE SEQUENCE [LARGE SCALE GENOMIC DNA]</scope>
    <source>
        <strain evidence="11">cv. G240</strain>
    </source>
</reference>
<feature type="coiled-coil region" evidence="7">
    <location>
        <begin position="38"/>
        <end position="65"/>
    </location>
</feature>
<gene>
    <name evidence="10" type="ORF">HYC85_018370</name>
</gene>
<reference evidence="10 11" key="2">
    <citation type="submission" date="2020-07" db="EMBL/GenBank/DDBJ databases">
        <title>Genome assembly of wild tea tree DASZ reveals pedigree and selection history of tea varieties.</title>
        <authorList>
            <person name="Zhang W."/>
        </authorList>
    </citation>
    <scope>NUCLEOTIDE SEQUENCE [LARGE SCALE GENOMIC DNA]</scope>
    <source>
        <strain evidence="11">cv. G240</strain>
        <tissue evidence="10">Leaf</tissue>
    </source>
</reference>